<dbReference type="Pfam" id="PF02550">
    <property type="entry name" value="AcetylCoA_hydro"/>
    <property type="match status" value="1"/>
</dbReference>
<dbReference type="Pfam" id="PF00005">
    <property type="entry name" value="ABC_tran"/>
    <property type="match status" value="1"/>
</dbReference>
<evidence type="ECO:0000256" key="7">
    <source>
        <dbReference type="ARBA" id="ARBA00022741"/>
    </source>
</evidence>
<evidence type="ECO:0000256" key="2">
    <source>
        <dbReference type="ARBA" id="ARBA00008575"/>
    </source>
</evidence>
<keyword evidence="9" id="KW-1133">Transmembrane helix</keyword>
<dbReference type="InterPro" id="IPR003702">
    <property type="entry name" value="ActCoA_hydro_N"/>
</dbReference>
<dbReference type="InterPro" id="IPR017871">
    <property type="entry name" value="ABC_transporter-like_CS"/>
</dbReference>
<evidence type="ECO:0000256" key="5">
    <source>
        <dbReference type="ARBA" id="ARBA00022679"/>
    </source>
</evidence>
<keyword evidence="8" id="KW-0067">ATP-binding</keyword>
<dbReference type="PANTHER" id="PTHR21432">
    <property type="entry name" value="ACETYL-COA HYDROLASE-RELATED"/>
    <property type="match status" value="1"/>
</dbReference>
<dbReference type="InterPro" id="IPR037171">
    <property type="entry name" value="NagB/RpiA_transferase-like"/>
</dbReference>
<organism evidence="11 12">
    <name type="scientific">Pristionchus pacificus</name>
    <name type="common">Parasitic nematode worm</name>
    <dbReference type="NCBI Taxonomy" id="54126"/>
    <lineage>
        <taxon>Eukaryota</taxon>
        <taxon>Metazoa</taxon>
        <taxon>Ecdysozoa</taxon>
        <taxon>Nematoda</taxon>
        <taxon>Chromadorea</taxon>
        <taxon>Rhabditida</taxon>
        <taxon>Rhabditina</taxon>
        <taxon>Diplogasteromorpha</taxon>
        <taxon>Diplogasteroidea</taxon>
        <taxon>Neodiplogasteridae</taxon>
        <taxon>Pristionchus</taxon>
    </lineage>
</organism>
<dbReference type="GO" id="GO:0005778">
    <property type="term" value="C:peroxisomal membrane"/>
    <property type="evidence" value="ECO:0007669"/>
    <property type="project" value="UniProtKB-SubCell"/>
</dbReference>
<dbReference type="PANTHER" id="PTHR21432:SF20">
    <property type="entry name" value="ACETYL-COA HYDROLASE"/>
    <property type="match status" value="1"/>
</dbReference>
<dbReference type="Pfam" id="PF06472">
    <property type="entry name" value="ABC_membrane_2"/>
    <property type="match status" value="1"/>
</dbReference>
<evidence type="ECO:0000256" key="1">
    <source>
        <dbReference type="ARBA" id="ARBA00004585"/>
    </source>
</evidence>
<dbReference type="Gene3D" id="3.40.1080.20">
    <property type="entry name" value="Acetyl-CoA hydrolase/transferase C-terminal domain"/>
    <property type="match status" value="1"/>
</dbReference>
<dbReference type="Gene3D" id="3.30.750.70">
    <property type="entry name" value="4-hydroxybutyrate coenzyme like domains"/>
    <property type="match status" value="1"/>
</dbReference>
<comment type="subcellular location">
    <subcellularLocation>
        <location evidence="1">Peroxisome membrane</location>
        <topology evidence="1">Multi-pass membrane protein</topology>
    </subcellularLocation>
</comment>
<dbReference type="Gene3D" id="3.40.50.300">
    <property type="entry name" value="P-loop containing nucleotide triphosphate hydrolases"/>
    <property type="match status" value="1"/>
</dbReference>
<dbReference type="InterPro" id="IPR011527">
    <property type="entry name" value="ABC1_TM_dom"/>
</dbReference>
<keyword evidence="6" id="KW-0812">Transmembrane</keyword>
<dbReference type="PROSITE" id="PS00211">
    <property type="entry name" value="ABC_TRANSPORTER_1"/>
    <property type="match status" value="1"/>
</dbReference>
<dbReference type="FunFam" id="3.40.50.300:FF:000636">
    <property type="entry name" value="ATP-binding cassette sub-family D member 3"/>
    <property type="match status" value="1"/>
</dbReference>
<comment type="similarity">
    <text evidence="3">Belongs to the acetyl-CoA hydrolase/transferase family.</text>
</comment>
<evidence type="ECO:0000313" key="12">
    <source>
        <dbReference type="Proteomes" id="UP000005239"/>
    </source>
</evidence>
<evidence type="ECO:0000256" key="6">
    <source>
        <dbReference type="ARBA" id="ARBA00022692"/>
    </source>
</evidence>
<dbReference type="CDD" id="cd03223">
    <property type="entry name" value="ABCD_peroxisomal_ALDP"/>
    <property type="match status" value="1"/>
</dbReference>
<accession>A0A2A6B447</accession>
<dbReference type="EnsemblMetazoa" id="PPA25169.1">
    <property type="protein sequence ID" value="PPA25169.1"/>
    <property type="gene ID" value="WBGene00114723"/>
</dbReference>
<evidence type="ECO:0000256" key="8">
    <source>
        <dbReference type="ARBA" id="ARBA00022840"/>
    </source>
</evidence>
<dbReference type="PROSITE" id="PS50929">
    <property type="entry name" value="ABC_TM1F"/>
    <property type="match status" value="1"/>
</dbReference>
<evidence type="ECO:0000256" key="10">
    <source>
        <dbReference type="ARBA" id="ARBA00023136"/>
    </source>
</evidence>
<dbReference type="Gene3D" id="3.40.1080.10">
    <property type="entry name" value="Glutaconate Coenzyme A-transferase"/>
    <property type="match status" value="1"/>
</dbReference>
<dbReference type="Pfam" id="PF13336">
    <property type="entry name" value="AcetylCoA_hyd_C"/>
    <property type="match status" value="1"/>
</dbReference>
<accession>A0A8R1YJX9</accession>
<dbReference type="SUPFAM" id="SSF52540">
    <property type="entry name" value="P-loop containing nucleoside triphosphate hydrolases"/>
    <property type="match status" value="1"/>
</dbReference>
<evidence type="ECO:0000256" key="4">
    <source>
        <dbReference type="ARBA" id="ARBA00022448"/>
    </source>
</evidence>
<dbReference type="InterPro" id="IPR046433">
    <property type="entry name" value="ActCoA_hydro"/>
</dbReference>
<dbReference type="InterPro" id="IPR036640">
    <property type="entry name" value="ABC1_TM_sf"/>
</dbReference>
<evidence type="ECO:0000256" key="9">
    <source>
        <dbReference type="ARBA" id="ARBA00022989"/>
    </source>
</evidence>
<dbReference type="SMART" id="SM00382">
    <property type="entry name" value="AAA"/>
    <property type="match status" value="1"/>
</dbReference>
<dbReference type="SUPFAM" id="SSF100950">
    <property type="entry name" value="NagB/RpiA/CoA transferase-like"/>
    <property type="match status" value="2"/>
</dbReference>
<dbReference type="InterPro" id="IPR026888">
    <property type="entry name" value="AcetylCoA_hyd_C"/>
</dbReference>
<dbReference type="GO" id="GO:0016887">
    <property type="term" value="F:ATP hydrolysis activity"/>
    <property type="evidence" value="ECO:0007669"/>
    <property type="project" value="InterPro"/>
</dbReference>
<dbReference type="Gene3D" id="1.20.1560.10">
    <property type="entry name" value="ABC transporter type 1, transmembrane domain"/>
    <property type="match status" value="1"/>
</dbReference>
<dbReference type="InterPro" id="IPR003593">
    <property type="entry name" value="AAA+_ATPase"/>
</dbReference>
<dbReference type="PROSITE" id="PS50893">
    <property type="entry name" value="ABC_TRANSPORTER_2"/>
    <property type="match status" value="1"/>
</dbReference>
<reference evidence="11" key="2">
    <citation type="submission" date="2022-06" db="UniProtKB">
        <authorList>
            <consortium name="EnsemblMetazoa"/>
        </authorList>
    </citation>
    <scope>IDENTIFICATION</scope>
    <source>
        <strain evidence="11">PS312</strain>
    </source>
</reference>
<dbReference type="AlphaFoldDB" id="A0A2A6B447"/>
<dbReference type="Proteomes" id="UP000005239">
    <property type="component" value="Unassembled WGS sequence"/>
</dbReference>
<dbReference type="GO" id="GO:0005524">
    <property type="term" value="F:ATP binding"/>
    <property type="evidence" value="ECO:0007669"/>
    <property type="project" value="UniProtKB-KW"/>
</dbReference>
<sequence>MAALKPLSSRTLSTSISRLQSLGADPHEICFPIPGKTPKITTADKAFEGVKSGDSIFVHGIAATPTPLLNALCEHASGNNLNKITLHHLHLEGEARWLDEKYRDRIRSNSLFTGHNLRKGVNDGTVDFNSCFLSEVPLLFRRKAIPLNVSMIQVSPPDQNGYCSLGTSVDTARAAVTNSNHIIGMTNKNMPRTFGDSLIHQSHIDVMVECNDHKLHERNIGPMGDQEKKIGKIIADKLVDNGATLQMGIGAIPDAALAALGDHRDLGIHSEMFSDGVLELIQKNVITNRFKTTFPGKLTVSFVYGSTKLYNFLNDNPLVHFGDVQWVNDPSYVRKMHRMTAINSAVEVDLTGQIVSDSVGSRFLSGFGGQVDFLRGAAISDDGLGRAIIAIPSATKKGQSKIVPFIQQGAGVVTTRAHAHYIVTEYGIAQLWGRNMRQRAYELIQIAHPDQRANLEKAAFERLKYPSISNSLFLLSTPSYSSLNMVLLSKPLHKSQFAPAAIGLGGFLLILKLYRTRAARAGLARATPIVTKKGVKTKLDLTFFKKLFNIVRILVPKILCKQTLYMFLIAISLLCRTYADVWMITTSTRIEASIIDRDSDGFKNGVVGYILCTPAISLVNAMLKFSLSELKVLFRDSLTRNLYNEYFKNMTFYKLGNMDNRIANADQLLTQDVDKFCDALVELYANVTKPLVDLALYIWRLGSALGFKSPSGLVGYLIVSGLALTYLRAPMGRLTAKEQQLEGEFRYVNSRLIANAEEVAFYKGEDKEKITSLSSFDPLIQHLRTTIKFRFSVGFVDNIIAKYLATVVGWYTVSRPFFSKNGVNPNKTKSELMQDYYNSGRMMFKMAEALGRLALAGREATRLAGFTLRVDSFRKVLEDVSKGKYQRSIVNDSKENRSLAESLLNQRGKFIANDDLIRFEGVPLLTPNGDVLIRSLDFEVPAGRNVIVCGPNGCGKSSLFRVLGELWPLYGGTLTKPIAGKLFYVPQRPYMPLGSLRDQVIYPDTVYQARKKGFGDDKLAELLKHVQLEYVLDREGGWDAIHDWIDVLSGGEKQRIAMARLFYHRPRYAILDECTSAVSVDVEGAMYSLCRQLNITLFTVSHRKSLWAHHEYSLFMDGRGNYEFTPIDASTQAFGS</sequence>
<keyword evidence="5" id="KW-0808">Transferase</keyword>
<keyword evidence="7" id="KW-0547">Nucleotide-binding</keyword>
<name>A0A2A6B447_PRIPA</name>
<gene>
    <name evidence="11" type="primary">WBGene00114723</name>
</gene>
<proteinExistence type="inferred from homology"/>
<dbReference type="GO" id="GO:0005739">
    <property type="term" value="C:mitochondrion"/>
    <property type="evidence" value="ECO:0000318"/>
    <property type="project" value="GO_Central"/>
</dbReference>
<keyword evidence="4" id="KW-0813">Transport</keyword>
<dbReference type="InterPro" id="IPR038460">
    <property type="entry name" value="AcetylCoA_hyd_C_sf"/>
</dbReference>
<dbReference type="GO" id="GO:0008775">
    <property type="term" value="F:acetate CoA-transferase activity"/>
    <property type="evidence" value="ECO:0007669"/>
    <property type="project" value="InterPro"/>
</dbReference>
<dbReference type="InterPro" id="IPR027417">
    <property type="entry name" value="P-loop_NTPase"/>
</dbReference>
<protein>
    <submittedName>
        <fullName evidence="11">Acetyl-CoA deacylase</fullName>
    </submittedName>
</protein>
<keyword evidence="10" id="KW-0472">Membrane</keyword>
<keyword evidence="12" id="KW-1185">Reference proteome</keyword>
<comment type="similarity">
    <text evidence="2">Belongs to the ABC transporter superfamily. ABCD family. Peroxisomal fatty acyl CoA transporter (TC 3.A.1.203) subfamily.</text>
</comment>
<evidence type="ECO:0000313" key="11">
    <source>
        <dbReference type="EnsemblMetazoa" id="PPA25169.1"/>
    </source>
</evidence>
<dbReference type="InterPro" id="IPR003439">
    <property type="entry name" value="ABC_transporter-like_ATP-bd"/>
</dbReference>
<evidence type="ECO:0000256" key="3">
    <source>
        <dbReference type="ARBA" id="ARBA00009632"/>
    </source>
</evidence>
<dbReference type="GO" id="GO:0006083">
    <property type="term" value="P:acetate metabolic process"/>
    <property type="evidence" value="ECO:0007669"/>
    <property type="project" value="InterPro"/>
</dbReference>
<reference evidence="12" key="1">
    <citation type="journal article" date="2008" name="Nat. Genet.">
        <title>The Pristionchus pacificus genome provides a unique perspective on nematode lifestyle and parasitism.</title>
        <authorList>
            <person name="Dieterich C."/>
            <person name="Clifton S.W."/>
            <person name="Schuster L.N."/>
            <person name="Chinwalla A."/>
            <person name="Delehaunty K."/>
            <person name="Dinkelacker I."/>
            <person name="Fulton L."/>
            <person name="Fulton R."/>
            <person name="Godfrey J."/>
            <person name="Minx P."/>
            <person name="Mitreva M."/>
            <person name="Roeseler W."/>
            <person name="Tian H."/>
            <person name="Witte H."/>
            <person name="Yang S.P."/>
            <person name="Wilson R.K."/>
            <person name="Sommer R.J."/>
        </authorList>
    </citation>
    <scope>NUCLEOTIDE SEQUENCE [LARGE SCALE GENOMIC DNA]</scope>
    <source>
        <strain evidence="12">PS312</strain>
    </source>
</reference>
<dbReference type="SUPFAM" id="SSF90123">
    <property type="entry name" value="ABC transporter transmembrane region"/>
    <property type="match status" value="1"/>
</dbReference>
<dbReference type="GO" id="GO:0140359">
    <property type="term" value="F:ABC-type transporter activity"/>
    <property type="evidence" value="ECO:0007669"/>
    <property type="project" value="InterPro"/>
</dbReference>